<dbReference type="UniPathway" id="UPA00378"/>
<name>A0A1B6BXI8_9HEMI</name>
<keyword evidence="11" id="KW-0732">Signal</keyword>
<keyword evidence="4 10" id="KW-0328">Glycosyltransferase</keyword>
<feature type="transmembrane region" description="Helical" evidence="10">
    <location>
        <begin position="375"/>
        <end position="390"/>
    </location>
</feature>
<comment type="similarity">
    <text evidence="3 10">Belongs to the ALG6/ALG8 glucosyltransferase family.</text>
</comment>
<evidence type="ECO:0000256" key="1">
    <source>
        <dbReference type="ARBA" id="ARBA00004477"/>
    </source>
</evidence>
<dbReference type="GO" id="GO:0006487">
    <property type="term" value="P:protein N-linked glycosylation"/>
    <property type="evidence" value="ECO:0007669"/>
    <property type="project" value="TreeGrafter"/>
</dbReference>
<feature type="transmembrane region" description="Helical" evidence="10">
    <location>
        <begin position="323"/>
        <end position="341"/>
    </location>
</feature>
<evidence type="ECO:0000256" key="4">
    <source>
        <dbReference type="ARBA" id="ARBA00022676"/>
    </source>
</evidence>
<feature type="transmembrane region" description="Helical" evidence="10">
    <location>
        <begin position="397"/>
        <end position="414"/>
    </location>
</feature>
<evidence type="ECO:0000256" key="8">
    <source>
        <dbReference type="ARBA" id="ARBA00022989"/>
    </source>
</evidence>
<dbReference type="GO" id="GO:0042283">
    <property type="term" value="F:dolichyl pyrophosphate Glc1Man9GlcNAc2 alpha-1,3-glucosyltransferase activity"/>
    <property type="evidence" value="ECO:0007669"/>
    <property type="project" value="TreeGrafter"/>
</dbReference>
<evidence type="ECO:0000256" key="9">
    <source>
        <dbReference type="ARBA" id="ARBA00023136"/>
    </source>
</evidence>
<feature type="chain" id="PRO_5008579931" description="Alpha-1,3-glucosyltransferase" evidence="11">
    <location>
        <begin position="23"/>
        <end position="523"/>
    </location>
</feature>
<feature type="transmembrane region" description="Helical" evidence="10">
    <location>
        <begin position="180"/>
        <end position="207"/>
    </location>
</feature>
<dbReference type="Pfam" id="PF03155">
    <property type="entry name" value="Alg6_Alg8"/>
    <property type="match status" value="1"/>
</dbReference>
<evidence type="ECO:0000256" key="5">
    <source>
        <dbReference type="ARBA" id="ARBA00022679"/>
    </source>
</evidence>
<keyword evidence="9 10" id="KW-0472">Membrane</keyword>
<evidence type="ECO:0000256" key="3">
    <source>
        <dbReference type="ARBA" id="ARBA00008715"/>
    </source>
</evidence>
<dbReference type="InterPro" id="IPR004856">
    <property type="entry name" value="Glyco_trans_ALG6/ALG8"/>
</dbReference>
<dbReference type="EC" id="2.4.1.-" evidence="10"/>
<comment type="subcellular location">
    <subcellularLocation>
        <location evidence="1 10">Endoplasmic reticulum membrane</location>
        <topology evidence="1 10">Multi-pass membrane protein</topology>
    </subcellularLocation>
</comment>
<feature type="transmembrane region" description="Helical" evidence="10">
    <location>
        <begin position="158"/>
        <end position="174"/>
    </location>
</feature>
<proteinExistence type="inferred from homology"/>
<dbReference type="GO" id="GO:0005789">
    <property type="term" value="C:endoplasmic reticulum membrane"/>
    <property type="evidence" value="ECO:0007669"/>
    <property type="project" value="UniProtKB-SubCell"/>
</dbReference>
<organism evidence="12">
    <name type="scientific">Clastoptera arizonana</name>
    <name type="common">Arizona spittle bug</name>
    <dbReference type="NCBI Taxonomy" id="38151"/>
    <lineage>
        <taxon>Eukaryota</taxon>
        <taxon>Metazoa</taxon>
        <taxon>Ecdysozoa</taxon>
        <taxon>Arthropoda</taxon>
        <taxon>Hexapoda</taxon>
        <taxon>Insecta</taxon>
        <taxon>Pterygota</taxon>
        <taxon>Neoptera</taxon>
        <taxon>Paraneoptera</taxon>
        <taxon>Hemiptera</taxon>
        <taxon>Auchenorrhyncha</taxon>
        <taxon>Cercopoidea</taxon>
        <taxon>Clastopteridae</taxon>
        <taxon>Clastoptera</taxon>
    </lineage>
</organism>
<accession>A0A1B6BXI8</accession>
<dbReference type="EMBL" id="GEDC01031569">
    <property type="protein sequence ID" value="JAS05729.1"/>
    <property type="molecule type" value="Transcribed_RNA"/>
</dbReference>
<feature type="transmembrane region" description="Helical" evidence="10">
    <location>
        <begin position="129"/>
        <end position="151"/>
    </location>
</feature>
<evidence type="ECO:0000256" key="2">
    <source>
        <dbReference type="ARBA" id="ARBA00004922"/>
    </source>
</evidence>
<feature type="transmembrane region" description="Helical" evidence="10">
    <location>
        <begin position="483"/>
        <end position="504"/>
    </location>
</feature>
<feature type="transmembrane region" description="Helical" evidence="10">
    <location>
        <begin position="234"/>
        <end position="253"/>
    </location>
</feature>
<keyword evidence="5 10" id="KW-0808">Transferase</keyword>
<keyword evidence="7 10" id="KW-0256">Endoplasmic reticulum</keyword>
<sequence length="523" mass="60421">MFWKIVVLLSCVKLLFIPAYRSTDFEVHRNWLAITHSLPIRQWYFESTSEWTLDYPPLFAWFEFALSHLAKYVDSKMLSVKNLNYSSSETILFQRISVIVADFVFAFGIKEYCSYLSSSGVRKSSKWSSQWGSPAAILQILLLGNTGLILVDHIHFQYNGFLFGVLLLSVARIMEDHYLAAAFWFAILLNLKHIFAYIAPAYIIYFLRNYCFTSSVRNESINWKALSIRQSSKLGCIVILVFLTSYGPFIYLGQIGQVLSRLFPFKRGLCHAYWAPNFWAIYNFTDKAATLIARYSGYQISNQTASMTGGLVKESNYTVLPDISPKVTFVFTVLSIIPCLVKLWKCPGNPLHFIRCLTLCAAASFIFGWHVHEKAILMVIIPLTLLAVVWRKEAEIYLLLSTIGHYSLFPLLFTSFELPLKILLFLIHSIYAFQKLSNLFDVKESRICFPLLSKVESVYILGLGCVFFFENVIHPALGWTKTYQFLPLMLTSVYCAIGILYCWIRYYWHFLQMNEINHKRKTH</sequence>
<dbReference type="PANTHER" id="PTHR12413:SF2">
    <property type="entry name" value="DOLICHYL PYROPHOSPHATE GLC1MAN9GLCNAC2 ALPHA-1,3-GLUCOSYLTRANSFERASE-RELATED"/>
    <property type="match status" value="1"/>
</dbReference>
<evidence type="ECO:0000256" key="10">
    <source>
        <dbReference type="RuleBase" id="RU363110"/>
    </source>
</evidence>
<feature type="transmembrane region" description="Helical" evidence="10">
    <location>
        <begin position="353"/>
        <end position="369"/>
    </location>
</feature>
<feature type="signal peptide" evidence="11">
    <location>
        <begin position="1"/>
        <end position="22"/>
    </location>
</feature>
<keyword evidence="8 10" id="KW-1133">Transmembrane helix</keyword>
<dbReference type="AlphaFoldDB" id="A0A1B6BXI8"/>
<comment type="pathway">
    <text evidence="2 10">Protein modification; protein glycosylation.</text>
</comment>
<gene>
    <name evidence="12" type="ORF">g.5697</name>
</gene>
<dbReference type="PANTHER" id="PTHR12413">
    <property type="entry name" value="DOLICHYL GLYCOSYLTRANSFERASE"/>
    <property type="match status" value="1"/>
</dbReference>
<evidence type="ECO:0000256" key="6">
    <source>
        <dbReference type="ARBA" id="ARBA00022692"/>
    </source>
</evidence>
<feature type="transmembrane region" description="Helical" evidence="10">
    <location>
        <begin position="92"/>
        <end position="109"/>
    </location>
</feature>
<evidence type="ECO:0000256" key="11">
    <source>
        <dbReference type="SAM" id="SignalP"/>
    </source>
</evidence>
<evidence type="ECO:0000256" key="7">
    <source>
        <dbReference type="ARBA" id="ARBA00022824"/>
    </source>
</evidence>
<keyword evidence="6 10" id="KW-0812">Transmembrane</keyword>
<protein>
    <recommendedName>
        <fullName evidence="10">Alpha-1,3-glucosyltransferase</fullName>
        <ecNumber evidence="10">2.4.1.-</ecNumber>
    </recommendedName>
</protein>
<reference evidence="12" key="1">
    <citation type="submission" date="2015-12" db="EMBL/GenBank/DDBJ databases">
        <title>De novo transcriptome assembly of four potential Pierce s Disease insect vectors from Arizona vineyards.</title>
        <authorList>
            <person name="Tassone E.E."/>
        </authorList>
    </citation>
    <scope>NUCLEOTIDE SEQUENCE</scope>
</reference>
<evidence type="ECO:0000313" key="12">
    <source>
        <dbReference type="EMBL" id="JAS05729.1"/>
    </source>
</evidence>